<organism evidence="8 9">
    <name type="scientific">Actinomyces howellii</name>
    <dbReference type="NCBI Taxonomy" id="52771"/>
    <lineage>
        <taxon>Bacteria</taxon>
        <taxon>Bacillati</taxon>
        <taxon>Actinomycetota</taxon>
        <taxon>Actinomycetes</taxon>
        <taxon>Actinomycetales</taxon>
        <taxon>Actinomycetaceae</taxon>
        <taxon>Actinomyces</taxon>
    </lineage>
</organism>
<dbReference type="PANTHER" id="PTHR11910">
    <property type="entry name" value="ATP SYNTHASE DELTA CHAIN"/>
    <property type="match status" value="1"/>
</dbReference>
<comment type="function">
    <text evidence="7">This protein is part of the stalk that links CF(0) to CF(1). It either transmits conformational changes from CF(0) to CF(1) or is implicated in proton conduction.</text>
</comment>
<sequence length="271" mass="29092">MNTGSAASRAAAARAWEPVLDLAGPEGLDLGEQILAVAHQVAVGSLSAPLTDPGRPGQDKADLAHRLFHGRVDDRVVELLQALVRGRWSAPVDLISALHDLGIEAILTGARSAGTLEQVEQEIFGVSAALEHDRELRRALEPSRRSRGRDRVRLAQQVFGAHLTSSTMSLVVWCVRHRAEGGVPRNLRRVAELAARLQDRVVADVVSAVPLSDVQLGRLRALLVARLGTDVEINATLDPQVIGGLKVVVQDQVIDSTVRHRLEAVRSALAG</sequence>
<dbReference type="AlphaFoldDB" id="A0A3S4R0C0"/>
<comment type="function">
    <text evidence="7">F(1)F(0) ATP synthase produces ATP from ADP in the presence of a proton or sodium gradient. F-type ATPases consist of two structural domains, F(1) containing the extramembraneous catalytic core and F(0) containing the membrane proton channel, linked together by a central stalk and a peripheral stalk. During catalysis, ATP synthesis in the catalytic domain of F(1) is coupled via a rotary mechanism of the central stalk subunits to proton translocation.</text>
</comment>
<keyword evidence="4 7" id="KW-0406">Ion transport</keyword>
<keyword evidence="2 7" id="KW-0813">Transport</keyword>
<dbReference type="RefSeq" id="WP_126382149.1">
    <property type="nucleotide sequence ID" value="NZ_LR134350.1"/>
</dbReference>
<dbReference type="GO" id="GO:0046933">
    <property type="term" value="F:proton-transporting ATP synthase activity, rotational mechanism"/>
    <property type="evidence" value="ECO:0007669"/>
    <property type="project" value="UniProtKB-UniRule"/>
</dbReference>
<keyword evidence="3 7" id="KW-0375">Hydrogen ion transport</keyword>
<evidence type="ECO:0000313" key="8">
    <source>
        <dbReference type="EMBL" id="VEG27342.1"/>
    </source>
</evidence>
<dbReference type="EMBL" id="LR134350">
    <property type="protein sequence ID" value="VEG27342.1"/>
    <property type="molecule type" value="Genomic_DNA"/>
</dbReference>
<evidence type="ECO:0000256" key="1">
    <source>
        <dbReference type="ARBA" id="ARBA00004370"/>
    </source>
</evidence>
<proteinExistence type="inferred from homology"/>
<keyword evidence="5 7" id="KW-0472">Membrane</keyword>
<keyword evidence="7" id="KW-0139">CF(1)</keyword>
<dbReference type="OrthoDB" id="5242917at2"/>
<reference evidence="8 9" key="1">
    <citation type="submission" date="2018-12" db="EMBL/GenBank/DDBJ databases">
        <authorList>
            <consortium name="Pathogen Informatics"/>
        </authorList>
    </citation>
    <scope>NUCLEOTIDE SEQUENCE [LARGE SCALE GENOMIC DNA]</scope>
    <source>
        <strain evidence="8 9">NCTC11636</strain>
    </source>
</reference>
<protein>
    <recommendedName>
        <fullName evidence="7">ATP synthase subunit delta</fullName>
    </recommendedName>
    <alternativeName>
        <fullName evidence="7">ATP synthase F(1) sector subunit delta</fullName>
    </alternativeName>
    <alternativeName>
        <fullName evidence="7">F-type ATPase subunit delta</fullName>
        <shortName evidence="7">F-ATPase subunit delta</shortName>
    </alternativeName>
</protein>
<keyword evidence="6 7" id="KW-0066">ATP synthesis</keyword>
<accession>A0A3S4R0C0</accession>
<dbReference type="PRINTS" id="PR00125">
    <property type="entry name" value="ATPASEDELTA"/>
</dbReference>
<evidence type="ECO:0000256" key="7">
    <source>
        <dbReference type="HAMAP-Rule" id="MF_01416"/>
    </source>
</evidence>
<name>A0A3S4R0C0_9ACTO</name>
<comment type="similarity">
    <text evidence="7">Belongs to the ATPase delta chain family.</text>
</comment>
<dbReference type="GO" id="GO:0045259">
    <property type="term" value="C:proton-transporting ATP synthase complex"/>
    <property type="evidence" value="ECO:0007669"/>
    <property type="project" value="UniProtKB-KW"/>
</dbReference>
<evidence type="ECO:0000256" key="2">
    <source>
        <dbReference type="ARBA" id="ARBA00022448"/>
    </source>
</evidence>
<evidence type="ECO:0000256" key="6">
    <source>
        <dbReference type="ARBA" id="ARBA00023310"/>
    </source>
</evidence>
<dbReference type="InterPro" id="IPR000711">
    <property type="entry name" value="ATPase_OSCP/dsu"/>
</dbReference>
<dbReference type="NCBIfam" id="TIGR01145">
    <property type="entry name" value="ATP_synt_delta"/>
    <property type="match status" value="1"/>
</dbReference>
<evidence type="ECO:0000313" key="9">
    <source>
        <dbReference type="Proteomes" id="UP000266895"/>
    </source>
</evidence>
<evidence type="ECO:0000256" key="5">
    <source>
        <dbReference type="ARBA" id="ARBA00023136"/>
    </source>
</evidence>
<dbReference type="KEGG" id="ahw:NCTC11636_00983"/>
<dbReference type="Pfam" id="PF00213">
    <property type="entry name" value="OSCP"/>
    <property type="match status" value="1"/>
</dbReference>
<dbReference type="Proteomes" id="UP000266895">
    <property type="component" value="Chromosome"/>
</dbReference>
<evidence type="ECO:0000256" key="4">
    <source>
        <dbReference type="ARBA" id="ARBA00023065"/>
    </source>
</evidence>
<dbReference type="HAMAP" id="MF_01416">
    <property type="entry name" value="ATP_synth_delta_bact"/>
    <property type="match status" value="1"/>
</dbReference>
<keyword evidence="9" id="KW-1185">Reference proteome</keyword>
<gene>
    <name evidence="7 8" type="primary">atpH</name>
    <name evidence="8" type="ORF">NCTC11636_00983</name>
</gene>
<comment type="subcellular location">
    <subcellularLocation>
        <location evidence="7">Cell membrane</location>
        <topology evidence="7">Peripheral membrane protein</topology>
    </subcellularLocation>
    <subcellularLocation>
        <location evidence="1">Membrane</location>
    </subcellularLocation>
</comment>
<dbReference type="GO" id="GO:0005886">
    <property type="term" value="C:plasma membrane"/>
    <property type="evidence" value="ECO:0007669"/>
    <property type="project" value="UniProtKB-SubCell"/>
</dbReference>
<evidence type="ECO:0000256" key="3">
    <source>
        <dbReference type="ARBA" id="ARBA00022781"/>
    </source>
</evidence>
<keyword evidence="7" id="KW-1003">Cell membrane</keyword>